<sequence length="284" mass="31798">MGERNLRKNAAKRQLERERYELLDRLQEALEAPLIILGFTWLVLLVVELIWGLNPVLELFSTIIWVIFILDFVIKIILAPHKLLFLRKNVLTAFSLAVPALRLFRITRVFRLVGTVRAARGLRLLKVVGSINRGMRSLGKTMQRRAFGYVTALSLVVSVAGAAGIYAFEGEYGIKSYGDALWWTVMLLTSIGSDYFPITPEGRVLCLLLALYGFAVFGYFTATLATFFIDKDAGSPDAEVAGSRQIKSLEIEIKHLRSELQAVLHKQQPNDKPSEGSSDVTPEI</sequence>
<dbReference type="InterPro" id="IPR013099">
    <property type="entry name" value="K_chnl_dom"/>
</dbReference>
<dbReference type="InterPro" id="IPR028325">
    <property type="entry name" value="VG_K_chnl"/>
</dbReference>
<dbReference type="Gene3D" id="1.20.120.350">
    <property type="entry name" value="Voltage-gated potassium channels. Chain C"/>
    <property type="match status" value="1"/>
</dbReference>
<name>A0ABW5IQB9_9BACT</name>
<protein>
    <submittedName>
        <fullName evidence="11">Ion channel</fullName>
    </submittedName>
</protein>
<feature type="region of interest" description="Disordered" evidence="8">
    <location>
        <begin position="264"/>
        <end position="284"/>
    </location>
</feature>
<keyword evidence="12" id="KW-1185">Reference proteome</keyword>
<dbReference type="InterPro" id="IPR027359">
    <property type="entry name" value="Volt_channel_dom_sf"/>
</dbReference>
<dbReference type="SUPFAM" id="SSF81324">
    <property type="entry name" value="Voltage-gated potassium channels"/>
    <property type="match status" value="1"/>
</dbReference>
<evidence type="ECO:0000256" key="4">
    <source>
        <dbReference type="ARBA" id="ARBA00022989"/>
    </source>
</evidence>
<dbReference type="EMBL" id="JBHULU010000021">
    <property type="protein sequence ID" value="MFD2515286.1"/>
    <property type="molecule type" value="Genomic_DNA"/>
</dbReference>
<comment type="caution">
    <text evidence="11">The sequence shown here is derived from an EMBL/GenBank/DDBJ whole genome shotgun (WGS) entry which is preliminary data.</text>
</comment>
<reference evidence="12" key="1">
    <citation type="journal article" date="2019" name="Int. J. Syst. Evol. Microbiol.">
        <title>The Global Catalogue of Microorganisms (GCM) 10K type strain sequencing project: providing services to taxonomists for standard genome sequencing and annotation.</title>
        <authorList>
            <consortium name="The Broad Institute Genomics Platform"/>
            <consortium name="The Broad Institute Genome Sequencing Center for Infectious Disease"/>
            <person name="Wu L."/>
            <person name="Ma J."/>
        </authorList>
    </citation>
    <scope>NUCLEOTIDE SEQUENCE [LARGE SCALE GENOMIC DNA]</scope>
    <source>
        <strain evidence="12">KCTC 42498</strain>
    </source>
</reference>
<feature type="domain" description="Potassium channel" evidence="10">
    <location>
        <begin position="156"/>
        <end position="228"/>
    </location>
</feature>
<evidence type="ECO:0000256" key="8">
    <source>
        <dbReference type="SAM" id="MobiDB-lite"/>
    </source>
</evidence>
<feature type="transmembrane region" description="Helical" evidence="9">
    <location>
        <begin position="205"/>
        <end position="229"/>
    </location>
</feature>
<keyword evidence="2" id="KW-0813">Transport</keyword>
<keyword evidence="6 9" id="KW-0472">Membrane</keyword>
<evidence type="ECO:0000259" key="10">
    <source>
        <dbReference type="Pfam" id="PF07885"/>
    </source>
</evidence>
<dbReference type="PANTHER" id="PTHR11537:SF254">
    <property type="entry name" value="POTASSIUM VOLTAGE-GATED CHANNEL PROTEIN SHAB"/>
    <property type="match status" value="1"/>
</dbReference>
<dbReference type="Gene3D" id="1.20.5.110">
    <property type="match status" value="1"/>
</dbReference>
<feature type="compositionally biased region" description="Polar residues" evidence="8">
    <location>
        <begin position="275"/>
        <end position="284"/>
    </location>
</feature>
<feature type="transmembrane region" description="Helical" evidence="9">
    <location>
        <begin position="180"/>
        <end position="198"/>
    </location>
</feature>
<keyword evidence="5" id="KW-0406">Ion transport</keyword>
<dbReference type="RefSeq" id="WP_377509704.1">
    <property type="nucleotide sequence ID" value="NZ_JBHULU010000021.1"/>
</dbReference>
<comment type="subcellular location">
    <subcellularLocation>
        <location evidence="1">Membrane</location>
        <topology evidence="1">Multi-pass membrane protein</topology>
    </subcellularLocation>
</comment>
<keyword evidence="4 9" id="KW-1133">Transmembrane helix</keyword>
<proteinExistence type="predicted"/>
<dbReference type="Pfam" id="PF07885">
    <property type="entry name" value="Ion_trans_2"/>
    <property type="match status" value="1"/>
</dbReference>
<evidence type="ECO:0000313" key="12">
    <source>
        <dbReference type="Proteomes" id="UP001597544"/>
    </source>
</evidence>
<evidence type="ECO:0000313" key="11">
    <source>
        <dbReference type="EMBL" id="MFD2515286.1"/>
    </source>
</evidence>
<evidence type="ECO:0000256" key="3">
    <source>
        <dbReference type="ARBA" id="ARBA00022692"/>
    </source>
</evidence>
<accession>A0ABW5IQB9</accession>
<evidence type="ECO:0000256" key="6">
    <source>
        <dbReference type="ARBA" id="ARBA00023136"/>
    </source>
</evidence>
<keyword evidence="7" id="KW-0407">Ion channel</keyword>
<feature type="transmembrane region" description="Helical" evidence="9">
    <location>
        <begin position="146"/>
        <end position="168"/>
    </location>
</feature>
<dbReference type="Gene3D" id="1.10.287.70">
    <property type="match status" value="1"/>
</dbReference>
<gene>
    <name evidence="11" type="ORF">ACFSRY_15545</name>
</gene>
<dbReference type="PANTHER" id="PTHR11537">
    <property type="entry name" value="VOLTAGE-GATED POTASSIUM CHANNEL"/>
    <property type="match status" value="1"/>
</dbReference>
<evidence type="ECO:0000256" key="2">
    <source>
        <dbReference type="ARBA" id="ARBA00022448"/>
    </source>
</evidence>
<evidence type="ECO:0000256" key="9">
    <source>
        <dbReference type="SAM" id="Phobius"/>
    </source>
</evidence>
<keyword evidence="3 9" id="KW-0812">Transmembrane</keyword>
<feature type="transmembrane region" description="Helical" evidence="9">
    <location>
        <begin position="34"/>
        <end position="53"/>
    </location>
</feature>
<dbReference type="Proteomes" id="UP001597544">
    <property type="component" value="Unassembled WGS sequence"/>
</dbReference>
<evidence type="ECO:0000256" key="1">
    <source>
        <dbReference type="ARBA" id="ARBA00004141"/>
    </source>
</evidence>
<organism evidence="11 12">
    <name type="scientific">Pontibacter locisalis</name>
    <dbReference type="NCBI Taxonomy" id="1719035"/>
    <lineage>
        <taxon>Bacteria</taxon>
        <taxon>Pseudomonadati</taxon>
        <taxon>Bacteroidota</taxon>
        <taxon>Cytophagia</taxon>
        <taxon>Cytophagales</taxon>
        <taxon>Hymenobacteraceae</taxon>
        <taxon>Pontibacter</taxon>
    </lineage>
</organism>
<evidence type="ECO:0000256" key="5">
    <source>
        <dbReference type="ARBA" id="ARBA00023065"/>
    </source>
</evidence>
<feature type="transmembrane region" description="Helical" evidence="9">
    <location>
        <begin position="59"/>
        <end position="78"/>
    </location>
</feature>
<evidence type="ECO:0000256" key="7">
    <source>
        <dbReference type="ARBA" id="ARBA00023303"/>
    </source>
</evidence>